<feature type="domain" description="HTH marR-type" evidence="1">
    <location>
        <begin position="1"/>
        <end position="137"/>
    </location>
</feature>
<reference evidence="2 3" key="1">
    <citation type="submission" date="2019-10" db="EMBL/GenBank/DDBJ databases">
        <title>Streptomyces smaragdinus sp. nov. and Streptomyces fabii sp. nov., isolated from the gut of fungus growing-termite Macrotermes natalensis.</title>
        <authorList>
            <person name="Schwitalla J."/>
            <person name="Benndorf R."/>
            <person name="Martin K."/>
            <person name="De Beer W."/>
            <person name="Kaster A.-K."/>
            <person name="Vollmers J."/>
            <person name="Poulsen M."/>
            <person name="Beemelmanns C."/>
        </authorList>
    </citation>
    <scope>NUCLEOTIDE SEQUENCE [LARGE SCALE GENOMIC DNA]</scope>
    <source>
        <strain evidence="2 3">RB5</strain>
    </source>
</reference>
<dbReference type="Proteomes" id="UP000466345">
    <property type="component" value="Unassembled WGS sequence"/>
</dbReference>
<protein>
    <recommendedName>
        <fullName evidence="1">HTH marR-type domain-containing protein</fullName>
    </recommendedName>
</protein>
<accession>A0A7K0CFV5</accession>
<name>A0A7K0CFV5_9ACTN</name>
<dbReference type="SMART" id="SM00347">
    <property type="entry name" value="HTH_MARR"/>
    <property type="match status" value="1"/>
</dbReference>
<dbReference type="InterPro" id="IPR000835">
    <property type="entry name" value="HTH_MarR-typ"/>
</dbReference>
<dbReference type="GO" id="GO:0003700">
    <property type="term" value="F:DNA-binding transcription factor activity"/>
    <property type="evidence" value="ECO:0007669"/>
    <property type="project" value="InterPro"/>
</dbReference>
<dbReference type="OrthoDB" id="5506299at2"/>
<dbReference type="PRINTS" id="PR00598">
    <property type="entry name" value="HTHMARR"/>
</dbReference>
<dbReference type="Gene3D" id="1.10.10.10">
    <property type="entry name" value="Winged helix-like DNA-binding domain superfamily/Winged helix DNA-binding domain"/>
    <property type="match status" value="1"/>
</dbReference>
<evidence type="ECO:0000313" key="3">
    <source>
        <dbReference type="Proteomes" id="UP000466345"/>
    </source>
</evidence>
<dbReference type="PANTHER" id="PTHR33164">
    <property type="entry name" value="TRANSCRIPTIONAL REGULATOR, MARR FAMILY"/>
    <property type="match status" value="1"/>
</dbReference>
<dbReference type="InterPro" id="IPR036390">
    <property type="entry name" value="WH_DNA-bd_sf"/>
</dbReference>
<dbReference type="PANTHER" id="PTHR33164:SF89">
    <property type="entry name" value="MARR FAMILY REGULATORY PROTEIN"/>
    <property type="match status" value="1"/>
</dbReference>
<comment type="caution">
    <text evidence="2">The sequence shown here is derived from an EMBL/GenBank/DDBJ whole genome shotgun (WGS) entry which is preliminary data.</text>
</comment>
<gene>
    <name evidence="2" type="ORF">SRB5_24090</name>
</gene>
<dbReference type="GO" id="GO:0006950">
    <property type="term" value="P:response to stress"/>
    <property type="evidence" value="ECO:0007669"/>
    <property type="project" value="TreeGrafter"/>
</dbReference>
<dbReference type="InterPro" id="IPR036388">
    <property type="entry name" value="WH-like_DNA-bd_sf"/>
</dbReference>
<dbReference type="AlphaFoldDB" id="A0A7K0CFV5"/>
<sequence>MGCEGECGVPDTEAQRLEGLLAELLAMMARHADSSEEHVLVEVLTAGEVTQQQIADRLGLDKSRISRLCTSLERKDLLERVRDESNRRNLSLRLTAAGRAEALRLRRHWRERHEEMLAAMTGREREGLFLGLGALAREMTVAHRARCAAGRVRHL</sequence>
<dbReference type="Pfam" id="PF12802">
    <property type="entry name" value="MarR_2"/>
    <property type="match status" value="1"/>
</dbReference>
<dbReference type="SUPFAM" id="SSF46785">
    <property type="entry name" value="Winged helix' DNA-binding domain"/>
    <property type="match status" value="1"/>
</dbReference>
<evidence type="ECO:0000259" key="1">
    <source>
        <dbReference type="PROSITE" id="PS50995"/>
    </source>
</evidence>
<dbReference type="PROSITE" id="PS50995">
    <property type="entry name" value="HTH_MARR_2"/>
    <property type="match status" value="1"/>
</dbReference>
<dbReference type="EMBL" id="WEGJ01000006">
    <property type="protein sequence ID" value="MQY12276.1"/>
    <property type="molecule type" value="Genomic_DNA"/>
</dbReference>
<dbReference type="InterPro" id="IPR039422">
    <property type="entry name" value="MarR/SlyA-like"/>
</dbReference>
<proteinExistence type="predicted"/>
<organism evidence="2 3">
    <name type="scientific">Streptomyces smaragdinus</name>
    <dbReference type="NCBI Taxonomy" id="2585196"/>
    <lineage>
        <taxon>Bacteria</taxon>
        <taxon>Bacillati</taxon>
        <taxon>Actinomycetota</taxon>
        <taxon>Actinomycetes</taxon>
        <taxon>Kitasatosporales</taxon>
        <taxon>Streptomycetaceae</taxon>
        <taxon>Streptomyces</taxon>
    </lineage>
</organism>
<keyword evidence="3" id="KW-1185">Reference proteome</keyword>
<evidence type="ECO:0000313" key="2">
    <source>
        <dbReference type="EMBL" id="MQY12276.1"/>
    </source>
</evidence>